<reference evidence="6 7" key="1">
    <citation type="submission" date="2022-11" db="EMBL/GenBank/DDBJ databases">
        <title>Genome sequencing of Acetobacter type strain.</title>
        <authorList>
            <person name="Heo J."/>
            <person name="Lee D."/>
            <person name="Han B.-H."/>
            <person name="Hong S.-B."/>
            <person name="Kwon S.-W."/>
        </authorList>
    </citation>
    <scope>NUCLEOTIDE SEQUENCE [LARGE SCALE GENOMIC DNA]</scope>
    <source>
        <strain evidence="6 7">KACC 21253</strain>
    </source>
</reference>
<proteinExistence type="predicted"/>
<comment type="caution">
    <text evidence="6">The sequence shown here is derived from an EMBL/GenBank/DDBJ whole genome shotgun (WGS) entry which is preliminary data.</text>
</comment>
<keyword evidence="3" id="KW-1015">Disulfide bond</keyword>
<dbReference type="RefSeq" id="WP_086553998.1">
    <property type="nucleotide sequence ID" value="NZ_JAERKY010000001.1"/>
</dbReference>
<dbReference type="InterPro" id="IPR000397">
    <property type="entry name" value="Heat_shock_Hsp33"/>
</dbReference>
<evidence type="ECO:0000256" key="3">
    <source>
        <dbReference type="ARBA" id="ARBA00023157"/>
    </source>
</evidence>
<dbReference type="Gene3D" id="3.55.30.10">
    <property type="entry name" value="Hsp33 domain"/>
    <property type="match status" value="1"/>
</dbReference>
<dbReference type="InterPro" id="IPR016154">
    <property type="entry name" value="Heat_shock_Hsp33_C"/>
</dbReference>
<gene>
    <name evidence="6" type="ORF">OQ497_07365</name>
</gene>
<evidence type="ECO:0000313" key="6">
    <source>
        <dbReference type="EMBL" id="MCX2563770.1"/>
    </source>
</evidence>
<sequence length="317" mass="34966">MKTPAFLDRQRPDVPDLVVPGGVTPFYLQGRPVRGRLVRPGVLADVMLTRHDHHAAVTRLAGKALSVVAALASALKFQGSFSLQIKGNGPVSLLVADCTNTGALRFYIRADEEAVTALLSEKPEPSDYDLTGDGYLALTIDQGPETERHQGIVDISGDSLTDMISHYFKTSEQHACWISLHCELTDAGWRTGALILERLADDGGIHIETDDTPDDSWNTATILASTLKASELLDDALPPRELLFRLFHAEGLQIGQPRALAYGCRCSRARLTEILQNFSDDDLDHMMLDDRLITMTCEFCNISFHFQRDDISSEDND</sequence>
<dbReference type="PANTHER" id="PTHR30111">
    <property type="entry name" value="33 KDA CHAPERONIN"/>
    <property type="match status" value="1"/>
</dbReference>
<dbReference type="Gene3D" id="1.10.287.480">
    <property type="entry name" value="helix hairpin bin"/>
    <property type="match status" value="1"/>
</dbReference>
<keyword evidence="7" id="KW-1185">Reference proteome</keyword>
<accession>A0ABT3QER6</accession>
<dbReference type="EMBL" id="JAPIUZ010000003">
    <property type="protein sequence ID" value="MCX2563770.1"/>
    <property type="molecule type" value="Genomic_DNA"/>
</dbReference>
<protein>
    <submittedName>
        <fullName evidence="6">Hsp33 family molecular chaperone HslO</fullName>
    </submittedName>
</protein>
<dbReference type="Gene3D" id="3.90.1280.10">
    <property type="entry name" value="HSP33 redox switch-like"/>
    <property type="match status" value="1"/>
</dbReference>
<dbReference type="Proteomes" id="UP001301152">
    <property type="component" value="Unassembled WGS sequence"/>
</dbReference>
<evidence type="ECO:0000256" key="4">
    <source>
        <dbReference type="ARBA" id="ARBA00023186"/>
    </source>
</evidence>
<dbReference type="InterPro" id="IPR016153">
    <property type="entry name" value="Heat_shock_Hsp33_N"/>
</dbReference>
<evidence type="ECO:0000256" key="5">
    <source>
        <dbReference type="ARBA" id="ARBA00023284"/>
    </source>
</evidence>
<evidence type="ECO:0000313" key="7">
    <source>
        <dbReference type="Proteomes" id="UP001301152"/>
    </source>
</evidence>
<keyword evidence="5" id="KW-0676">Redox-active center</keyword>
<keyword evidence="2" id="KW-0862">Zinc</keyword>
<organism evidence="6 7">
    <name type="scientific">Acetobacter thailandicus</name>
    <dbReference type="NCBI Taxonomy" id="1502842"/>
    <lineage>
        <taxon>Bacteria</taxon>
        <taxon>Pseudomonadati</taxon>
        <taxon>Pseudomonadota</taxon>
        <taxon>Alphaproteobacteria</taxon>
        <taxon>Acetobacterales</taxon>
        <taxon>Acetobacteraceae</taxon>
        <taxon>Acetobacter</taxon>
    </lineage>
</organism>
<keyword evidence="1" id="KW-0963">Cytoplasm</keyword>
<dbReference type="CDD" id="cd00498">
    <property type="entry name" value="Hsp33"/>
    <property type="match status" value="1"/>
</dbReference>
<dbReference type="PANTHER" id="PTHR30111:SF1">
    <property type="entry name" value="33 KDA CHAPERONIN"/>
    <property type="match status" value="1"/>
</dbReference>
<dbReference type="SUPFAM" id="SSF64397">
    <property type="entry name" value="Hsp33 domain"/>
    <property type="match status" value="1"/>
</dbReference>
<dbReference type="PIRSF" id="PIRSF005261">
    <property type="entry name" value="Heat_shock_Hsp33"/>
    <property type="match status" value="1"/>
</dbReference>
<name>A0ABT3QER6_9PROT</name>
<dbReference type="Pfam" id="PF01430">
    <property type="entry name" value="HSP33"/>
    <property type="match status" value="1"/>
</dbReference>
<keyword evidence="4" id="KW-0143">Chaperone</keyword>
<dbReference type="SUPFAM" id="SSF118352">
    <property type="entry name" value="HSP33 redox switch-like"/>
    <property type="match status" value="1"/>
</dbReference>
<evidence type="ECO:0000256" key="1">
    <source>
        <dbReference type="ARBA" id="ARBA00022490"/>
    </source>
</evidence>
<evidence type="ECO:0000256" key="2">
    <source>
        <dbReference type="ARBA" id="ARBA00022833"/>
    </source>
</evidence>
<dbReference type="InterPro" id="IPR023212">
    <property type="entry name" value="Hsp33_helix_hairpin_bin_dom_sf"/>
</dbReference>